<proteinExistence type="predicted"/>
<reference evidence="1" key="2">
    <citation type="journal article" date="2015" name="Data Brief">
        <title>Shoot transcriptome of the giant reed, Arundo donax.</title>
        <authorList>
            <person name="Barrero R.A."/>
            <person name="Guerrero F.D."/>
            <person name="Moolhuijzen P."/>
            <person name="Goolsby J.A."/>
            <person name="Tidwell J."/>
            <person name="Bellgard S.E."/>
            <person name="Bellgard M.I."/>
        </authorList>
    </citation>
    <scope>NUCLEOTIDE SEQUENCE</scope>
    <source>
        <tissue evidence="1">Shoot tissue taken approximately 20 cm above the soil surface</tissue>
    </source>
</reference>
<accession>A0A0A9CBQ5</accession>
<name>A0A0A9CBQ5_ARUDO</name>
<evidence type="ECO:0000313" key="1">
    <source>
        <dbReference type="EMBL" id="JAD68937.1"/>
    </source>
</evidence>
<dbReference type="EMBL" id="GBRH01228958">
    <property type="protein sequence ID" value="JAD68937.1"/>
    <property type="molecule type" value="Transcribed_RNA"/>
</dbReference>
<sequence>MMRHPYRMVQNHLLLDQDAHFLDLEQMMENLHQIEPMLHHETGVTSHLG</sequence>
<organism evidence="1">
    <name type="scientific">Arundo donax</name>
    <name type="common">Giant reed</name>
    <name type="synonym">Donax arundinaceus</name>
    <dbReference type="NCBI Taxonomy" id="35708"/>
    <lineage>
        <taxon>Eukaryota</taxon>
        <taxon>Viridiplantae</taxon>
        <taxon>Streptophyta</taxon>
        <taxon>Embryophyta</taxon>
        <taxon>Tracheophyta</taxon>
        <taxon>Spermatophyta</taxon>
        <taxon>Magnoliopsida</taxon>
        <taxon>Liliopsida</taxon>
        <taxon>Poales</taxon>
        <taxon>Poaceae</taxon>
        <taxon>PACMAD clade</taxon>
        <taxon>Arundinoideae</taxon>
        <taxon>Arundineae</taxon>
        <taxon>Arundo</taxon>
    </lineage>
</organism>
<reference evidence="1" key="1">
    <citation type="submission" date="2014-09" db="EMBL/GenBank/DDBJ databases">
        <authorList>
            <person name="Magalhaes I.L.F."/>
            <person name="Oliveira U."/>
            <person name="Santos F.R."/>
            <person name="Vidigal T.H.D.A."/>
            <person name="Brescovit A.D."/>
            <person name="Santos A.J."/>
        </authorList>
    </citation>
    <scope>NUCLEOTIDE SEQUENCE</scope>
    <source>
        <tissue evidence="1">Shoot tissue taken approximately 20 cm above the soil surface</tissue>
    </source>
</reference>
<protein>
    <submittedName>
        <fullName evidence="1">Uncharacterized protein</fullName>
    </submittedName>
</protein>
<dbReference type="AlphaFoldDB" id="A0A0A9CBQ5"/>